<dbReference type="GO" id="GO:0006281">
    <property type="term" value="P:DNA repair"/>
    <property type="evidence" value="ECO:0007669"/>
    <property type="project" value="UniProtKB-KW"/>
</dbReference>
<dbReference type="SMART" id="SM00987">
    <property type="entry name" value="UreE_C"/>
    <property type="match status" value="1"/>
</dbReference>
<feature type="domain" description="Uracil-DNA glycosylase-like" evidence="10">
    <location>
        <begin position="51"/>
        <end position="211"/>
    </location>
</feature>
<dbReference type="NCBIfam" id="TIGR03914">
    <property type="entry name" value="UDG_fam_dom"/>
    <property type="match status" value="1"/>
</dbReference>
<proteinExistence type="inferred from homology"/>
<evidence type="ECO:0000256" key="8">
    <source>
        <dbReference type="ARBA" id="ARBA00023014"/>
    </source>
</evidence>
<keyword evidence="4" id="KW-0479">Metal-binding</keyword>
<evidence type="ECO:0000256" key="7">
    <source>
        <dbReference type="ARBA" id="ARBA00023004"/>
    </source>
</evidence>
<dbReference type="Gene3D" id="3.40.470.10">
    <property type="entry name" value="Uracil-DNA glycosylase-like domain"/>
    <property type="match status" value="1"/>
</dbReference>
<gene>
    <name evidence="11" type="ORF">DEM27_08580</name>
</gene>
<dbReference type="GO" id="GO:0046872">
    <property type="term" value="F:metal ion binding"/>
    <property type="evidence" value="ECO:0007669"/>
    <property type="project" value="UniProtKB-KW"/>
</dbReference>
<dbReference type="OrthoDB" id="5290748at2"/>
<accession>A0A2U2DU29</accession>
<evidence type="ECO:0000256" key="3">
    <source>
        <dbReference type="ARBA" id="ARBA00022485"/>
    </source>
</evidence>
<dbReference type="SMART" id="SM00986">
    <property type="entry name" value="UDG"/>
    <property type="match status" value="1"/>
</dbReference>
<dbReference type="PANTHER" id="PTHR33693:SF9">
    <property type="entry name" value="TYPE-4 URACIL-DNA GLYCOSYLASE"/>
    <property type="match status" value="1"/>
</dbReference>
<name>A0A2U2DU29_9HYPH</name>
<comment type="similarity">
    <text evidence="1">Belongs to the uracil-DNA glycosylase (UDG) superfamily. Type 4 (UDGa) family.</text>
</comment>
<evidence type="ECO:0000256" key="4">
    <source>
        <dbReference type="ARBA" id="ARBA00022723"/>
    </source>
</evidence>
<dbReference type="GO" id="GO:0097506">
    <property type="term" value="F:deaminated base DNA N-glycosylase activity"/>
    <property type="evidence" value="ECO:0007669"/>
    <property type="project" value="UniProtKB-ARBA"/>
</dbReference>
<dbReference type="InterPro" id="IPR051536">
    <property type="entry name" value="UDG_Type-4/5"/>
</dbReference>
<dbReference type="InterPro" id="IPR005273">
    <property type="entry name" value="Ura-DNA_glyco_family4"/>
</dbReference>
<sequence>MRTRDTDSRVLASGIAYQEPHSHTSSLKRMRDEAQACERCELYRHATHVVFGEGTKAASIVLVGEQPGDKEDLAARPFVGPAGRLLNECLSEAGIDRADCYVTNAVKHFKFEQRGKRRLHSKPNAGEVRACAWWLGGELDIVKPKLVVALGATALLALLGRSVGLMKQRGKLLETPAGHPVLVTIHPSFLLRLRAQGDIEAERRLFVQDLTKAVPFLKQTSAQH</sequence>
<dbReference type="NCBIfam" id="TIGR00758">
    <property type="entry name" value="UDG_fam4"/>
    <property type="match status" value="1"/>
</dbReference>
<keyword evidence="8" id="KW-0411">Iron-sulfur</keyword>
<evidence type="ECO:0000256" key="9">
    <source>
        <dbReference type="ARBA" id="ARBA00023204"/>
    </source>
</evidence>
<evidence type="ECO:0000256" key="6">
    <source>
        <dbReference type="ARBA" id="ARBA00022801"/>
    </source>
</evidence>
<evidence type="ECO:0000256" key="5">
    <source>
        <dbReference type="ARBA" id="ARBA00022763"/>
    </source>
</evidence>
<evidence type="ECO:0000313" key="12">
    <source>
        <dbReference type="Proteomes" id="UP000245252"/>
    </source>
</evidence>
<dbReference type="SUPFAM" id="SSF52141">
    <property type="entry name" value="Uracil-DNA glycosylase-like"/>
    <property type="match status" value="1"/>
</dbReference>
<evidence type="ECO:0000313" key="11">
    <source>
        <dbReference type="EMBL" id="PWE56812.1"/>
    </source>
</evidence>
<evidence type="ECO:0000259" key="10">
    <source>
        <dbReference type="SMART" id="SM00986"/>
    </source>
</evidence>
<keyword evidence="7" id="KW-0408">Iron</keyword>
<evidence type="ECO:0000256" key="2">
    <source>
        <dbReference type="ARBA" id="ARBA00019403"/>
    </source>
</evidence>
<dbReference type="InterPro" id="IPR036895">
    <property type="entry name" value="Uracil-DNA_glycosylase-like_sf"/>
</dbReference>
<organism evidence="11 12">
    <name type="scientific">Metarhizobium album</name>
    <dbReference type="NCBI Taxonomy" id="2182425"/>
    <lineage>
        <taxon>Bacteria</taxon>
        <taxon>Pseudomonadati</taxon>
        <taxon>Pseudomonadota</taxon>
        <taxon>Alphaproteobacteria</taxon>
        <taxon>Hyphomicrobiales</taxon>
        <taxon>Rhizobiaceae</taxon>
        <taxon>Metarhizobium</taxon>
    </lineage>
</organism>
<dbReference type="CDD" id="cd10030">
    <property type="entry name" value="UDG-F4_TTUDGA_SPO1dp_like"/>
    <property type="match status" value="1"/>
</dbReference>
<reference evidence="11 12" key="1">
    <citation type="submission" date="2018-05" db="EMBL/GenBank/DDBJ databases">
        <title>The draft genome of strain NS-104.</title>
        <authorList>
            <person name="Hang P."/>
            <person name="Jiang J."/>
        </authorList>
    </citation>
    <scope>NUCLEOTIDE SEQUENCE [LARGE SCALE GENOMIC DNA]</scope>
    <source>
        <strain evidence="11 12">NS-104</strain>
    </source>
</reference>
<dbReference type="PANTHER" id="PTHR33693">
    <property type="entry name" value="TYPE-5 URACIL-DNA GLYCOSYLASE"/>
    <property type="match status" value="1"/>
</dbReference>
<dbReference type="InterPro" id="IPR005122">
    <property type="entry name" value="Uracil-DNA_glycosylase-like"/>
</dbReference>
<keyword evidence="6" id="KW-0378">Hydrolase</keyword>
<evidence type="ECO:0000256" key="1">
    <source>
        <dbReference type="ARBA" id="ARBA00006521"/>
    </source>
</evidence>
<dbReference type="AlphaFoldDB" id="A0A2U2DU29"/>
<keyword evidence="5" id="KW-0227">DNA damage</keyword>
<protein>
    <recommendedName>
        <fullName evidence="2">Type-4 uracil-DNA glycosylase</fullName>
    </recommendedName>
</protein>
<dbReference type="GO" id="GO:0051539">
    <property type="term" value="F:4 iron, 4 sulfur cluster binding"/>
    <property type="evidence" value="ECO:0007669"/>
    <property type="project" value="UniProtKB-KW"/>
</dbReference>
<comment type="caution">
    <text evidence="11">The sequence shown here is derived from an EMBL/GenBank/DDBJ whole genome shotgun (WGS) entry which is preliminary data.</text>
</comment>
<dbReference type="Pfam" id="PF03167">
    <property type="entry name" value="UDG"/>
    <property type="match status" value="1"/>
</dbReference>
<keyword evidence="9" id="KW-0234">DNA repair</keyword>
<keyword evidence="12" id="KW-1185">Reference proteome</keyword>
<dbReference type="EMBL" id="QFBC01000003">
    <property type="protein sequence ID" value="PWE56812.1"/>
    <property type="molecule type" value="Genomic_DNA"/>
</dbReference>
<dbReference type="Proteomes" id="UP000245252">
    <property type="component" value="Unassembled WGS sequence"/>
</dbReference>
<keyword evidence="3" id="KW-0004">4Fe-4S</keyword>